<keyword evidence="2" id="KW-1185">Reference proteome</keyword>
<sequence length="103" mass="11494">MVCERRSQNGINRSSVHPSSRGETLAILEARNVKRDGELMWVDMLLINVNSTIMQATVYANRLPRFRSKLATGNMFSISGFHVARCATVSPTLLCLVYVATFC</sequence>
<proteinExistence type="predicted"/>
<protein>
    <submittedName>
        <fullName evidence="1">Uncharacterized protein</fullName>
    </submittedName>
</protein>
<organism evidence="1 2">
    <name type="scientific">Brassica rapa subsp. trilocularis</name>
    <dbReference type="NCBI Taxonomy" id="1813537"/>
    <lineage>
        <taxon>Eukaryota</taxon>
        <taxon>Viridiplantae</taxon>
        <taxon>Streptophyta</taxon>
        <taxon>Embryophyta</taxon>
        <taxon>Tracheophyta</taxon>
        <taxon>Spermatophyta</taxon>
        <taxon>Magnoliopsida</taxon>
        <taxon>eudicotyledons</taxon>
        <taxon>Gunneridae</taxon>
        <taxon>Pentapetalae</taxon>
        <taxon>rosids</taxon>
        <taxon>malvids</taxon>
        <taxon>Brassicales</taxon>
        <taxon>Brassicaceae</taxon>
        <taxon>Brassiceae</taxon>
        <taxon>Brassica</taxon>
    </lineage>
</organism>
<dbReference type="EMBL" id="JADBGQ010000002">
    <property type="protein sequence ID" value="KAG5411232.1"/>
    <property type="molecule type" value="Genomic_DNA"/>
</dbReference>
<dbReference type="Proteomes" id="UP000823674">
    <property type="component" value="Chromosome A02"/>
</dbReference>
<name>A0ABQ7NK40_BRACM</name>
<accession>A0ABQ7NK40</accession>
<evidence type="ECO:0000313" key="2">
    <source>
        <dbReference type="Proteomes" id="UP000823674"/>
    </source>
</evidence>
<evidence type="ECO:0000313" key="1">
    <source>
        <dbReference type="EMBL" id="KAG5411232.1"/>
    </source>
</evidence>
<reference evidence="1 2" key="1">
    <citation type="submission" date="2021-03" db="EMBL/GenBank/DDBJ databases">
        <authorList>
            <person name="King G.J."/>
            <person name="Bancroft I."/>
            <person name="Baten A."/>
            <person name="Bloomfield J."/>
            <person name="Borpatragohain P."/>
            <person name="He Z."/>
            <person name="Irish N."/>
            <person name="Irwin J."/>
            <person name="Liu K."/>
            <person name="Mauleon R.P."/>
            <person name="Moore J."/>
            <person name="Morris R."/>
            <person name="Ostergaard L."/>
            <person name="Wang B."/>
            <person name="Wells R."/>
        </authorList>
    </citation>
    <scope>NUCLEOTIDE SEQUENCE [LARGE SCALE GENOMIC DNA]</scope>
    <source>
        <strain evidence="1">R-o-18</strain>
        <tissue evidence="1">Leaf</tissue>
    </source>
</reference>
<gene>
    <name evidence="1" type="primary">A02g509840.1_BraROA</name>
    <name evidence="1" type="ORF">IGI04_007551</name>
</gene>
<comment type="caution">
    <text evidence="1">The sequence shown here is derived from an EMBL/GenBank/DDBJ whole genome shotgun (WGS) entry which is preliminary data.</text>
</comment>